<evidence type="ECO:0000256" key="1">
    <source>
        <dbReference type="SAM" id="MobiDB-lite"/>
    </source>
</evidence>
<dbReference type="HOGENOM" id="CLU_418200_0_0_1"/>
<dbReference type="SMART" id="SM00717">
    <property type="entry name" value="SANT"/>
    <property type="match status" value="3"/>
</dbReference>
<protein>
    <submittedName>
        <fullName evidence="5">Similar to nuclear receptor corepressor SMRTER</fullName>
    </submittedName>
</protein>
<keyword evidence="5" id="KW-0675">Receptor</keyword>
<accession>M1VLV5</accession>
<feature type="compositionally biased region" description="Polar residues" evidence="1">
    <location>
        <begin position="65"/>
        <end position="78"/>
    </location>
</feature>
<feature type="region of interest" description="Disordered" evidence="1">
    <location>
        <begin position="190"/>
        <end position="210"/>
    </location>
</feature>
<feature type="compositionally biased region" description="Basic and acidic residues" evidence="1">
    <location>
        <begin position="553"/>
        <end position="570"/>
    </location>
</feature>
<reference evidence="5 6" key="2">
    <citation type="journal article" date="2007" name="BMC Biol.">
        <title>A 100%-complete sequence reveals unusually simple genomic features in the hot-spring red alga Cyanidioschyzon merolae.</title>
        <authorList>
            <person name="Nozaki H."/>
            <person name="Takano H."/>
            <person name="Misumi O."/>
            <person name="Terasawa K."/>
            <person name="Matsuzaki M."/>
            <person name="Maruyama S."/>
            <person name="Nishida K."/>
            <person name="Yagisawa F."/>
            <person name="Yoshida Y."/>
            <person name="Fujiwara T."/>
            <person name="Takio S."/>
            <person name="Tamura K."/>
            <person name="Chung S.J."/>
            <person name="Nakamura S."/>
            <person name="Kuroiwa H."/>
            <person name="Tanaka K."/>
            <person name="Sato N."/>
            <person name="Kuroiwa T."/>
        </authorList>
    </citation>
    <scope>NUCLEOTIDE SEQUENCE [LARGE SCALE GENOMIC DNA]</scope>
    <source>
        <strain evidence="5 6">10D</strain>
    </source>
</reference>
<evidence type="ECO:0000313" key="5">
    <source>
        <dbReference type="EMBL" id="BAM82773.1"/>
    </source>
</evidence>
<evidence type="ECO:0000313" key="6">
    <source>
        <dbReference type="Proteomes" id="UP000007014"/>
    </source>
</evidence>
<dbReference type="Pfam" id="PF00249">
    <property type="entry name" value="Myb_DNA-binding"/>
    <property type="match status" value="2"/>
</dbReference>
<keyword evidence="6" id="KW-1185">Reference proteome</keyword>
<dbReference type="Gene3D" id="1.10.10.60">
    <property type="entry name" value="Homeodomain-like"/>
    <property type="match status" value="2"/>
</dbReference>
<organism evidence="5 6">
    <name type="scientific">Cyanidioschyzon merolae (strain NIES-3377 / 10D)</name>
    <name type="common">Unicellular red alga</name>
    <dbReference type="NCBI Taxonomy" id="280699"/>
    <lineage>
        <taxon>Eukaryota</taxon>
        <taxon>Rhodophyta</taxon>
        <taxon>Bangiophyceae</taxon>
        <taxon>Cyanidiales</taxon>
        <taxon>Cyanidiaceae</taxon>
        <taxon>Cyanidioschyzon</taxon>
    </lineage>
</organism>
<feature type="compositionally biased region" description="Basic and acidic residues" evidence="1">
    <location>
        <begin position="535"/>
        <end position="546"/>
    </location>
</feature>
<name>M1VLV5_CYAM1</name>
<evidence type="ECO:0000259" key="2">
    <source>
        <dbReference type="PROSITE" id="PS50090"/>
    </source>
</evidence>
<dbReference type="OrthoDB" id="3068at2759"/>
<evidence type="ECO:0000259" key="3">
    <source>
        <dbReference type="PROSITE" id="PS51293"/>
    </source>
</evidence>
<feature type="region of interest" description="Disordered" evidence="1">
    <location>
        <begin position="535"/>
        <end position="573"/>
    </location>
</feature>
<gene>
    <name evidence="5" type="ORF">CYME_CMS147C</name>
</gene>
<dbReference type="Gene3D" id="1.20.58.1880">
    <property type="match status" value="1"/>
</dbReference>
<dbReference type="PANTHER" id="PTHR47340">
    <property type="entry name" value="DUPLICATED HOMEODOMAIN-LIKE SUPERFAMILY PROTEIN"/>
    <property type="match status" value="1"/>
</dbReference>
<dbReference type="RefSeq" id="XP_005538809.1">
    <property type="nucleotide sequence ID" value="XM_005538752.1"/>
</dbReference>
<feature type="region of interest" description="Disordered" evidence="1">
    <location>
        <begin position="1"/>
        <end position="35"/>
    </location>
</feature>
<dbReference type="eggNOG" id="KOG1878">
    <property type="taxonomic scope" value="Eukaryota"/>
</dbReference>
<dbReference type="KEGG" id="cme:CYME_CMS147C"/>
<dbReference type="InterPro" id="IPR017930">
    <property type="entry name" value="Myb_dom"/>
</dbReference>
<dbReference type="Proteomes" id="UP000007014">
    <property type="component" value="Chromosome 19"/>
</dbReference>
<dbReference type="Gramene" id="CMS147CT">
    <property type="protein sequence ID" value="CMS147CT"/>
    <property type="gene ID" value="CMS147C"/>
</dbReference>
<dbReference type="GeneID" id="16997212"/>
<proteinExistence type="predicted"/>
<dbReference type="SUPFAM" id="SSF46689">
    <property type="entry name" value="Homeodomain-like"/>
    <property type="match status" value="3"/>
</dbReference>
<feature type="region of interest" description="Disordered" evidence="1">
    <location>
        <begin position="65"/>
        <end position="90"/>
    </location>
</feature>
<feature type="domain" description="Myb-like" evidence="2">
    <location>
        <begin position="600"/>
        <end position="642"/>
    </location>
</feature>
<dbReference type="PANTHER" id="PTHR47340:SF1">
    <property type="entry name" value="DUPLICATED HOMEODOMAIN-LIKE SUPERFAMILY PROTEIN"/>
    <property type="match status" value="1"/>
</dbReference>
<reference evidence="5 6" key="1">
    <citation type="journal article" date="2004" name="Nature">
        <title>Genome sequence of the ultrasmall unicellular red alga Cyanidioschyzon merolae 10D.</title>
        <authorList>
            <person name="Matsuzaki M."/>
            <person name="Misumi O."/>
            <person name="Shin-i T."/>
            <person name="Maruyama S."/>
            <person name="Takahara M."/>
            <person name="Miyagishima S."/>
            <person name="Mori T."/>
            <person name="Nishida K."/>
            <person name="Yagisawa F."/>
            <person name="Nishida K."/>
            <person name="Yoshida Y."/>
            <person name="Nishimura Y."/>
            <person name="Nakao S."/>
            <person name="Kobayashi T."/>
            <person name="Momoyama Y."/>
            <person name="Higashiyama T."/>
            <person name="Minoda A."/>
            <person name="Sano M."/>
            <person name="Nomoto H."/>
            <person name="Oishi K."/>
            <person name="Hayashi H."/>
            <person name="Ohta F."/>
            <person name="Nishizaka S."/>
            <person name="Haga S."/>
            <person name="Miura S."/>
            <person name="Morishita T."/>
            <person name="Kabeya Y."/>
            <person name="Terasawa K."/>
            <person name="Suzuki Y."/>
            <person name="Ishii Y."/>
            <person name="Asakawa S."/>
            <person name="Takano H."/>
            <person name="Ohta N."/>
            <person name="Kuroiwa H."/>
            <person name="Tanaka K."/>
            <person name="Shimizu N."/>
            <person name="Sugano S."/>
            <person name="Sato N."/>
            <person name="Nozaki H."/>
            <person name="Ogasawara N."/>
            <person name="Kohara Y."/>
            <person name="Kuroiwa T."/>
        </authorList>
    </citation>
    <scope>NUCLEOTIDE SEQUENCE [LARGE SCALE GENOMIC DNA]</scope>
    <source>
        <strain evidence="5 6">10D</strain>
    </source>
</reference>
<sequence>MERATGSVARAVSIAAPKGDPGQTERASEPFGEASYKEKKAHLLRRIQEIEEALRQTEEKLRTCQQRAATAQESSVATESYADVGASRGPSAPVDSVLECRELADIVEQVLGDSRKAVAAAHERLAQHLPGTDQLDALEWETALVAGSTAVADLLVHKQEHAADHALQYWSDTMRSTVIVPSGTIAASGAAGVSPNVGARERHPSESLTSYPKDASLLTAERSVLMQVFRDLYRWHRKYARALRHQYDALTAAWRQRLRRAESQRDERERARTQYRDRYLFLAARSLDTSALSQQRTTVLADLDTYLFEIEMDGGTAGGRSRWSRNLAPIPDQEWLPCSTARYDGGSVLVKDAVAAYQEAQLVNPWTAWEQRIFIEKFLMYYKDFRTIASFLDFKTTADCVLFYFQNKLRLGLRGAFRTYQRLRRANVPVQLCFDADSVPFLVYASQPISLWVPASDTKTPAVAASSGVVGVLSAFERPWTEDELGLFYQGLSQFGTNFRAIASFLGTRTARECAEFFRMNRRRLGLDRYLPLQEREPEVSQRPEGEAAPTKGDGERDTSVHGKQAERRGNVAASTALEWSGSRGTAVAGSGRGSAFAIWTPEEEILFAEAFSELGADWRRLADRIPSKTPEQIYTYWQQQALSEARQSRRSRSGI</sequence>
<feature type="domain" description="SANT" evidence="3">
    <location>
        <begin position="595"/>
        <end position="637"/>
    </location>
</feature>
<dbReference type="PROSITE" id="PS51293">
    <property type="entry name" value="SANT"/>
    <property type="match status" value="3"/>
</dbReference>
<dbReference type="PROSITE" id="PS51294">
    <property type="entry name" value="HTH_MYB"/>
    <property type="match status" value="1"/>
</dbReference>
<feature type="domain" description="HTH myb-type" evidence="4">
    <location>
        <begin position="600"/>
        <end position="646"/>
    </location>
</feature>
<evidence type="ECO:0000259" key="4">
    <source>
        <dbReference type="PROSITE" id="PS51294"/>
    </source>
</evidence>
<feature type="domain" description="SANT" evidence="3">
    <location>
        <begin position="361"/>
        <end position="412"/>
    </location>
</feature>
<dbReference type="PROSITE" id="PS50090">
    <property type="entry name" value="MYB_LIKE"/>
    <property type="match status" value="1"/>
</dbReference>
<dbReference type="STRING" id="280699.M1VLV5"/>
<dbReference type="InterPro" id="IPR017884">
    <property type="entry name" value="SANT_dom"/>
</dbReference>
<dbReference type="EMBL" id="AP006501">
    <property type="protein sequence ID" value="BAM82773.1"/>
    <property type="molecule type" value="Genomic_DNA"/>
</dbReference>
<feature type="domain" description="SANT" evidence="3">
    <location>
        <begin position="475"/>
        <end position="526"/>
    </location>
</feature>
<dbReference type="InterPro" id="IPR001005">
    <property type="entry name" value="SANT/Myb"/>
</dbReference>
<dbReference type="AlphaFoldDB" id="M1VLV5"/>
<dbReference type="InterPro" id="IPR009057">
    <property type="entry name" value="Homeodomain-like_sf"/>
</dbReference>
<dbReference type="CDD" id="cd00167">
    <property type="entry name" value="SANT"/>
    <property type="match status" value="3"/>
</dbReference>